<keyword evidence="5 8" id="KW-0732">Signal</keyword>
<evidence type="ECO:0000256" key="2">
    <source>
        <dbReference type="ARBA" id="ARBA00008163"/>
    </source>
</evidence>
<accession>A0ABQ5Y717</accession>
<evidence type="ECO:0000256" key="6">
    <source>
        <dbReference type="ARBA" id="ARBA00023136"/>
    </source>
</evidence>
<comment type="caution">
    <text evidence="9">The sequence shown here is derived from an EMBL/GenBank/DDBJ whole genome shotgun (WGS) entry which is preliminary data.</text>
</comment>
<evidence type="ECO:0000256" key="5">
    <source>
        <dbReference type="ARBA" id="ARBA00022729"/>
    </source>
</evidence>
<evidence type="ECO:0000313" key="9">
    <source>
        <dbReference type="EMBL" id="GLR05394.1"/>
    </source>
</evidence>
<organism evidence="9 10">
    <name type="scientific">Vibrio hyugaensis</name>
    <dbReference type="NCBI Taxonomy" id="1534743"/>
    <lineage>
        <taxon>Bacteria</taxon>
        <taxon>Pseudomonadati</taxon>
        <taxon>Pseudomonadota</taxon>
        <taxon>Gammaproteobacteria</taxon>
        <taxon>Vibrionales</taxon>
        <taxon>Vibrionaceae</taxon>
        <taxon>Vibrio</taxon>
    </lineage>
</organism>
<dbReference type="SUPFAM" id="SSF56935">
    <property type="entry name" value="Porins"/>
    <property type="match status" value="1"/>
</dbReference>
<evidence type="ECO:0000256" key="1">
    <source>
        <dbReference type="ARBA" id="ARBA00004571"/>
    </source>
</evidence>
<keyword evidence="4" id="KW-0812">Transmembrane</keyword>
<dbReference type="RefSeq" id="WP_045398792.1">
    <property type="nucleotide sequence ID" value="NZ_BBLD01000014.1"/>
</dbReference>
<evidence type="ECO:0000256" key="3">
    <source>
        <dbReference type="ARBA" id="ARBA00022452"/>
    </source>
</evidence>
<evidence type="ECO:0000256" key="8">
    <source>
        <dbReference type="SAM" id="SignalP"/>
    </source>
</evidence>
<gene>
    <name evidence="9" type="ORF">GCM10007906_29820</name>
</gene>
<dbReference type="EMBL" id="BSOE01000054">
    <property type="protein sequence ID" value="GLR05394.1"/>
    <property type="molecule type" value="Genomic_DNA"/>
</dbReference>
<comment type="similarity">
    <text evidence="2">Belongs to the OmpP1/FadL family.</text>
</comment>
<keyword evidence="7" id="KW-0998">Cell outer membrane</keyword>
<keyword evidence="10" id="KW-1185">Reference proteome</keyword>
<proteinExistence type="inferred from homology"/>
<dbReference type="PANTHER" id="PTHR35093:SF8">
    <property type="entry name" value="OUTER MEMBRANE PROTEIN NMB0088-RELATED"/>
    <property type="match status" value="1"/>
</dbReference>
<keyword evidence="3" id="KW-1134">Transmembrane beta strand</keyword>
<dbReference type="Proteomes" id="UP001156669">
    <property type="component" value="Unassembled WGS sequence"/>
</dbReference>
<dbReference type="Pfam" id="PF03349">
    <property type="entry name" value="Toluene_X"/>
    <property type="match status" value="1"/>
</dbReference>
<keyword evidence="6" id="KW-0472">Membrane</keyword>
<dbReference type="InterPro" id="IPR005017">
    <property type="entry name" value="OMPP1/FadL/TodX"/>
</dbReference>
<sequence length="402" mass="44005">MNKPFSLSLIASGLLFAFQADAAGTLVSEMSQMSVSTAGAGGAVVAENASVAFSNPAGMSYLDTPSLSINLAAMALDINYDDNDSSQSANDAGGFQPYGSIYYVQPLSDKIHVGMSFSAQGGSALDYGTDYAGKMELNDLRLSVLQFNPSLSYQINPRWSVGMGLQIDYATYEQNLLIDHAHLETDSWTLGYNLGAMFQIDEDNRLGLAYRSEMNHDLTGKLNTDAFRYHIAGPIYKDIPAMSGQAGVTVLNPRQLELSGLHQITTPLSLVWSLGFEQWSKNKSTHVEINDDRFTQIPRNFEDVWSAAVGARYQITSKLRLEGGVGYASSPLDDASIQSPDLPVDSQHRYSIGMNYQWSPTIDLSGYYSYVDYGDPDIATDTMQGQFDNQNQFFGLLVNMAF</sequence>
<evidence type="ECO:0000256" key="7">
    <source>
        <dbReference type="ARBA" id="ARBA00023237"/>
    </source>
</evidence>
<evidence type="ECO:0000256" key="4">
    <source>
        <dbReference type="ARBA" id="ARBA00022692"/>
    </source>
</evidence>
<name>A0ABQ5Y717_9VIBR</name>
<comment type="subcellular location">
    <subcellularLocation>
        <location evidence="1">Cell outer membrane</location>
        <topology evidence="1">Multi-pass membrane protein</topology>
    </subcellularLocation>
</comment>
<feature type="signal peptide" evidence="8">
    <location>
        <begin position="1"/>
        <end position="22"/>
    </location>
</feature>
<reference evidence="10" key="1">
    <citation type="journal article" date="2019" name="Int. J. Syst. Evol. Microbiol.">
        <title>The Global Catalogue of Microorganisms (GCM) 10K type strain sequencing project: providing services to taxonomists for standard genome sequencing and annotation.</title>
        <authorList>
            <consortium name="The Broad Institute Genomics Platform"/>
            <consortium name="The Broad Institute Genome Sequencing Center for Infectious Disease"/>
            <person name="Wu L."/>
            <person name="Ma J."/>
        </authorList>
    </citation>
    <scope>NUCLEOTIDE SEQUENCE [LARGE SCALE GENOMIC DNA]</scope>
    <source>
        <strain evidence="10">NBRC 110633</strain>
    </source>
</reference>
<feature type="chain" id="PRO_5045395347" evidence="8">
    <location>
        <begin position="23"/>
        <end position="402"/>
    </location>
</feature>
<evidence type="ECO:0000313" key="10">
    <source>
        <dbReference type="Proteomes" id="UP001156669"/>
    </source>
</evidence>
<dbReference type="Gene3D" id="2.40.160.60">
    <property type="entry name" value="Outer membrane protein transport protein (OMPP1/FadL/TodX)"/>
    <property type="match status" value="1"/>
</dbReference>
<dbReference type="PANTHER" id="PTHR35093">
    <property type="entry name" value="OUTER MEMBRANE PROTEIN NMB0088-RELATED"/>
    <property type="match status" value="1"/>
</dbReference>
<protein>
    <submittedName>
        <fullName evidence="9">Long-chain fatty acid transporter</fullName>
    </submittedName>
</protein>